<dbReference type="STRING" id="1802457.A3F15_02635"/>
<dbReference type="PANTHER" id="PTHR36007">
    <property type="entry name" value="TRANSPORT PROTEIN-RELATED"/>
    <property type="match status" value="1"/>
</dbReference>
<dbReference type="PANTHER" id="PTHR36007:SF2">
    <property type="entry name" value="TRANSPORT PROTEIN-RELATED"/>
    <property type="match status" value="1"/>
</dbReference>
<dbReference type="Proteomes" id="UP000177078">
    <property type="component" value="Unassembled WGS sequence"/>
</dbReference>
<feature type="transmembrane region" description="Helical" evidence="1">
    <location>
        <begin position="12"/>
        <end position="37"/>
    </location>
</feature>
<keyword evidence="1" id="KW-0812">Transmembrane</keyword>
<dbReference type="InterPro" id="IPR009577">
    <property type="entry name" value="Sm_multidrug_ex"/>
</dbReference>
<dbReference type="Pfam" id="PF06695">
    <property type="entry name" value="Sm_multidrug_ex"/>
    <property type="match status" value="1"/>
</dbReference>
<feature type="transmembrane region" description="Helical" evidence="1">
    <location>
        <begin position="134"/>
        <end position="157"/>
    </location>
</feature>
<organism evidence="2 3">
    <name type="scientific">Candidatus Wildermuthbacteria bacterium RIFCSPHIGHO2_12_FULL_40_12</name>
    <dbReference type="NCBI Taxonomy" id="1802457"/>
    <lineage>
        <taxon>Bacteria</taxon>
        <taxon>Candidatus Wildermuthiibacteriota</taxon>
    </lineage>
</organism>
<dbReference type="EMBL" id="MHUC01000032">
    <property type="protein sequence ID" value="OHA70312.1"/>
    <property type="molecule type" value="Genomic_DNA"/>
</dbReference>
<accession>A0A1G2RDG6</accession>
<dbReference type="AlphaFoldDB" id="A0A1G2RDG6"/>
<evidence type="ECO:0000256" key="1">
    <source>
        <dbReference type="SAM" id="Phobius"/>
    </source>
</evidence>
<protein>
    <recommendedName>
        <fullName evidence="4">Ligand-binding protein SH3</fullName>
    </recommendedName>
</protein>
<evidence type="ECO:0000313" key="2">
    <source>
        <dbReference type="EMBL" id="OHA70312.1"/>
    </source>
</evidence>
<sequence>MSIDFFTALPAWVKVFLLSMTPFGELRASVPIGLVVYKMNPVSVFFVSVMGNITAVLLILIFLGFISSYLARKSYLFNRFFAWLFTKTRDKHYDIIERYGIYALAVFVAIPLPFTGGWTGALIAFVFGIPFWQAFLSISIGVLVAGLLVLFVVQAGVALSAYFGWQALIGVAIVFWVGTLIYKQISKSSKNHEFQE</sequence>
<evidence type="ECO:0000313" key="3">
    <source>
        <dbReference type="Proteomes" id="UP000177078"/>
    </source>
</evidence>
<gene>
    <name evidence="2" type="ORF">A3F15_02635</name>
</gene>
<feature type="transmembrane region" description="Helical" evidence="1">
    <location>
        <begin position="44"/>
        <end position="71"/>
    </location>
</feature>
<feature type="transmembrane region" description="Helical" evidence="1">
    <location>
        <begin position="99"/>
        <end position="127"/>
    </location>
</feature>
<keyword evidence="1" id="KW-0472">Membrane</keyword>
<reference evidence="2 3" key="1">
    <citation type="journal article" date="2016" name="Nat. Commun.">
        <title>Thousands of microbial genomes shed light on interconnected biogeochemical processes in an aquifer system.</title>
        <authorList>
            <person name="Anantharaman K."/>
            <person name="Brown C.T."/>
            <person name="Hug L.A."/>
            <person name="Sharon I."/>
            <person name="Castelle C.J."/>
            <person name="Probst A.J."/>
            <person name="Thomas B.C."/>
            <person name="Singh A."/>
            <person name="Wilkins M.J."/>
            <person name="Karaoz U."/>
            <person name="Brodie E.L."/>
            <person name="Williams K.H."/>
            <person name="Hubbard S.S."/>
            <person name="Banfield J.F."/>
        </authorList>
    </citation>
    <scope>NUCLEOTIDE SEQUENCE [LARGE SCALE GENOMIC DNA]</scope>
</reference>
<comment type="caution">
    <text evidence="2">The sequence shown here is derived from an EMBL/GenBank/DDBJ whole genome shotgun (WGS) entry which is preliminary data.</text>
</comment>
<keyword evidence="1" id="KW-1133">Transmembrane helix</keyword>
<feature type="transmembrane region" description="Helical" evidence="1">
    <location>
        <begin position="163"/>
        <end position="182"/>
    </location>
</feature>
<proteinExistence type="predicted"/>
<name>A0A1G2RDG6_9BACT</name>
<evidence type="ECO:0008006" key="4">
    <source>
        <dbReference type="Google" id="ProtNLM"/>
    </source>
</evidence>